<accession>A0A0A8XUG8</accession>
<reference evidence="2" key="2">
    <citation type="journal article" date="2015" name="Data Brief">
        <title>Shoot transcriptome of the giant reed, Arundo donax.</title>
        <authorList>
            <person name="Barrero R.A."/>
            <person name="Guerrero F.D."/>
            <person name="Moolhuijzen P."/>
            <person name="Goolsby J.A."/>
            <person name="Tidwell J."/>
            <person name="Bellgard S.E."/>
            <person name="Bellgard M.I."/>
        </authorList>
    </citation>
    <scope>NUCLEOTIDE SEQUENCE</scope>
    <source>
        <tissue evidence="2">Shoot tissue taken approximately 20 cm above the soil surface</tissue>
    </source>
</reference>
<sequence>MQSTRETARREPAVKGDVKHHRFLTKPRRERERGSDTSHAVLLRPQ</sequence>
<protein>
    <submittedName>
        <fullName evidence="2">Uncharacterized protein</fullName>
    </submittedName>
</protein>
<feature type="region of interest" description="Disordered" evidence="1">
    <location>
        <begin position="1"/>
        <end position="46"/>
    </location>
</feature>
<proteinExistence type="predicted"/>
<reference evidence="2" key="1">
    <citation type="submission" date="2014-09" db="EMBL/GenBank/DDBJ databases">
        <authorList>
            <person name="Magalhaes I.L.F."/>
            <person name="Oliveira U."/>
            <person name="Santos F.R."/>
            <person name="Vidigal T.H.D.A."/>
            <person name="Brescovit A.D."/>
            <person name="Santos A.J."/>
        </authorList>
    </citation>
    <scope>NUCLEOTIDE SEQUENCE</scope>
    <source>
        <tissue evidence="2">Shoot tissue taken approximately 20 cm above the soil surface</tissue>
    </source>
</reference>
<organism evidence="2">
    <name type="scientific">Arundo donax</name>
    <name type="common">Giant reed</name>
    <name type="synonym">Donax arundinaceus</name>
    <dbReference type="NCBI Taxonomy" id="35708"/>
    <lineage>
        <taxon>Eukaryota</taxon>
        <taxon>Viridiplantae</taxon>
        <taxon>Streptophyta</taxon>
        <taxon>Embryophyta</taxon>
        <taxon>Tracheophyta</taxon>
        <taxon>Spermatophyta</taxon>
        <taxon>Magnoliopsida</taxon>
        <taxon>Liliopsida</taxon>
        <taxon>Poales</taxon>
        <taxon>Poaceae</taxon>
        <taxon>PACMAD clade</taxon>
        <taxon>Arundinoideae</taxon>
        <taxon>Arundineae</taxon>
        <taxon>Arundo</taxon>
    </lineage>
</organism>
<dbReference type="AlphaFoldDB" id="A0A0A8XUG8"/>
<feature type="compositionally biased region" description="Basic and acidic residues" evidence="1">
    <location>
        <begin position="27"/>
        <end position="36"/>
    </location>
</feature>
<evidence type="ECO:0000256" key="1">
    <source>
        <dbReference type="SAM" id="MobiDB-lite"/>
    </source>
</evidence>
<dbReference type="EMBL" id="GBRH01281487">
    <property type="protein sequence ID" value="JAD16408.1"/>
    <property type="molecule type" value="Transcribed_RNA"/>
</dbReference>
<name>A0A0A8XUG8_ARUDO</name>
<feature type="compositionally biased region" description="Basic and acidic residues" evidence="1">
    <location>
        <begin position="1"/>
        <end position="17"/>
    </location>
</feature>
<evidence type="ECO:0000313" key="2">
    <source>
        <dbReference type="EMBL" id="JAD16408.1"/>
    </source>
</evidence>